<dbReference type="Pfam" id="PF04041">
    <property type="entry name" value="Glyco_hydro_130"/>
    <property type="match status" value="1"/>
</dbReference>
<dbReference type="InterPro" id="IPR023296">
    <property type="entry name" value="Glyco_hydro_beta-prop_sf"/>
</dbReference>
<organism evidence="3">
    <name type="scientific">marine sediment metagenome</name>
    <dbReference type="NCBI Taxonomy" id="412755"/>
    <lineage>
        <taxon>unclassified sequences</taxon>
        <taxon>metagenomes</taxon>
        <taxon>ecological metagenomes</taxon>
    </lineage>
</organism>
<protein>
    <recommendedName>
        <fullName evidence="4">Glycosidase</fullName>
    </recommendedName>
</protein>
<keyword evidence="2" id="KW-0808">Transferase</keyword>
<dbReference type="AlphaFoldDB" id="X0SWK7"/>
<feature type="non-terminal residue" evidence="3">
    <location>
        <position position="469"/>
    </location>
</feature>
<dbReference type="PANTHER" id="PTHR34106:SF5">
    <property type="entry name" value="GLYCOSIDASE"/>
    <property type="match status" value="1"/>
</dbReference>
<dbReference type="GO" id="GO:0016757">
    <property type="term" value="F:glycosyltransferase activity"/>
    <property type="evidence" value="ECO:0007669"/>
    <property type="project" value="UniProtKB-KW"/>
</dbReference>
<evidence type="ECO:0000313" key="3">
    <source>
        <dbReference type="EMBL" id="GAF68190.1"/>
    </source>
</evidence>
<reference evidence="3" key="1">
    <citation type="journal article" date="2014" name="Front. Microbiol.">
        <title>High frequency of phylogenetically diverse reductive dehalogenase-homologous genes in deep subseafloor sedimentary metagenomes.</title>
        <authorList>
            <person name="Kawai M."/>
            <person name="Futagami T."/>
            <person name="Toyoda A."/>
            <person name="Takaki Y."/>
            <person name="Nishi S."/>
            <person name="Hori S."/>
            <person name="Arai W."/>
            <person name="Tsubouchi T."/>
            <person name="Morono Y."/>
            <person name="Uchiyama I."/>
            <person name="Ito T."/>
            <person name="Fujiyama A."/>
            <person name="Inagaki F."/>
            <person name="Takami H."/>
        </authorList>
    </citation>
    <scope>NUCLEOTIDE SEQUENCE</scope>
    <source>
        <strain evidence="3">Expedition CK06-06</strain>
    </source>
</reference>
<gene>
    <name evidence="3" type="ORF">S01H1_07288</name>
</gene>
<evidence type="ECO:0008006" key="4">
    <source>
        <dbReference type="Google" id="ProtNLM"/>
    </source>
</evidence>
<dbReference type="SUPFAM" id="SSF75005">
    <property type="entry name" value="Arabinanase/levansucrase/invertase"/>
    <property type="match status" value="1"/>
</dbReference>
<evidence type="ECO:0000256" key="2">
    <source>
        <dbReference type="ARBA" id="ARBA00022679"/>
    </source>
</evidence>
<dbReference type="InterPro" id="IPR007184">
    <property type="entry name" value="Mannoside_phosphorylase"/>
</dbReference>
<proteinExistence type="predicted"/>
<dbReference type="PANTHER" id="PTHR34106">
    <property type="entry name" value="GLYCOSIDASE"/>
    <property type="match status" value="1"/>
</dbReference>
<feature type="non-terminal residue" evidence="3">
    <location>
        <position position="1"/>
    </location>
</feature>
<name>X0SWK7_9ZZZZ</name>
<dbReference type="Gene3D" id="2.115.10.20">
    <property type="entry name" value="Glycosyl hydrolase domain, family 43"/>
    <property type="match status" value="1"/>
</dbReference>
<comment type="caution">
    <text evidence="3">The sequence shown here is derived from an EMBL/GenBank/DDBJ whole genome shotgun (WGS) entry which is preliminary data.</text>
</comment>
<evidence type="ECO:0000256" key="1">
    <source>
        <dbReference type="ARBA" id="ARBA00022676"/>
    </source>
</evidence>
<accession>X0SWK7</accession>
<dbReference type="EMBL" id="BARS01003759">
    <property type="protein sequence ID" value="GAF68190.1"/>
    <property type="molecule type" value="Genomic_DNA"/>
</dbReference>
<keyword evidence="1" id="KW-0328">Glycosyltransferase</keyword>
<sequence>HSDYPSLAEMKETSSLERLSGRIVVSDLPKAKGGEFPKLRYLTTLAKNIVEAERWGEIFQEFAKRPNFGKRVANSLRGHEGEEPLCAHFMFENKNQRILVERIKEMSEKIAQQAETEQEKRLPLSTLASRLRVLADFYHLPMTLADGTFIPCSAWTWASHSFKGGSGLPTAHSLHVERDWTSRDFLVECLKLKGISEEQLDKRIIELMGEGRESEDLAESMLGLTKEQKKLFVEQSRRYAEEPKAGKLKRLGDGPILEPIKEHYWESKYVLNTAAFKLGGNIYLIYRAYGDDNTSRLGLAILSSDGRHVVKRLDKPIFEPTTNYEGAERTDPELSRGCEDPRITIIDGKIYMLYTAFDGNIAQIALASISINDFMAGNWNAWERHGPAYPGVPNKDAALFPEKINGKFAVHHRIDPNMWLSYLDSLECPWPKEGYEIVMGPRSGMLWDAEKIGAGGPSIKTKFGWLHIY</sequence>